<accession>A0A0H2M9J1</accession>
<protein>
    <submittedName>
        <fullName evidence="1">Uncharacterized protein</fullName>
    </submittedName>
</protein>
<organism evidence="1 2">
    <name type="scientific">Kiloniella spongiae</name>
    <dbReference type="NCBI Taxonomy" id="1489064"/>
    <lineage>
        <taxon>Bacteria</taxon>
        <taxon>Pseudomonadati</taxon>
        <taxon>Pseudomonadota</taxon>
        <taxon>Alphaproteobacteria</taxon>
        <taxon>Rhodospirillales</taxon>
        <taxon>Kiloniellaceae</taxon>
        <taxon>Kiloniella</taxon>
    </lineage>
</organism>
<name>A0A0H2M9J1_9PROT</name>
<keyword evidence="2" id="KW-1185">Reference proteome</keyword>
<dbReference type="Proteomes" id="UP000035444">
    <property type="component" value="Unassembled WGS sequence"/>
</dbReference>
<sequence length="64" mass="7604">MPQEMQEQNCLEIAERRKAWMILGLILKQGLSINNNYIFVYSPKYVFEEKTDKLSFKKIPDPPK</sequence>
<gene>
    <name evidence="1" type="ORF">WH96_18760</name>
</gene>
<dbReference type="AlphaFoldDB" id="A0A0H2M9J1"/>
<reference evidence="1 2" key="1">
    <citation type="submission" date="2015-03" db="EMBL/GenBank/DDBJ databases">
        <title>Genome Sequence of Kiloniella spongiae MEBiC09566, isolated from a marine sponge.</title>
        <authorList>
            <person name="Shao Z."/>
            <person name="Wang L."/>
            <person name="Li X."/>
        </authorList>
    </citation>
    <scope>NUCLEOTIDE SEQUENCE [LARGE SCALE GENOMIC DNA]</scope>
    <source>
        <strain evidence="1 2">MEBiC09566</strain>
    </source>
</reference>
<evidence type="ECO:0000313" key="1">
    <source>
        <dbReference type="EMBL" id="KLN59189.1"/>
    </source>
</evidence>
<evidence type="ECO:0000313" key="2">
    <source>
        <dbReference type="Proteomes" id="UP000035444"/>
    </source>
</evidence>
<comment type="caution">
    <text evidence="1">The sequence shown here is derived from an EMBL/GenBank/DDBJ whole genome shotgun (WGS) entry which is preliminary data.</text>
</comment>
<proteinExistence type="predicted"/>
<dbReference type="EMBL" id="LAQL01000018">
    <property type="protein sequence ID" value="KLN59189.1"/>
    <property type="molecule type" value="Genomic_DNA"/>
</dbReference>